<dbReference type="GO" id="GO:0051539">
    <property type="term" value="F:4 iron, 4 sulfur cluster binding"/>
    <property type="evidence" value="ECO:0007669"/>
    <property type="project" value="UniProtKB-KW"/>
</dbReference>
<dbReference type="PANTHER" id="PTHR10537">
    <property type="entry name" value="DNA PRIMASE LARGE SUBUNIT"/>
    <property type="match status" value="1"/>
</dbReference>
<reference evidence="9" key="1">
    <citation type="journal article" date="2015" name="Proc. Natl. Acad. Sci. U.S.A.">
        <title>Networks of energetic and metabolic interactions define dynamics in microbial communities.</title>
        <authorList>
            <person name="Embree M."/>
            <person name="Liu J.K."/>
            <person name="Al-Bassam M.M."/>
            <person name="Zengler K."/>
        </authorList>
    </citation>
    <scope>NUCLEOTIDE SEQUENCE</scope>
</reference>
<keyword evidence="6" id="KW-0408">Iron</keyword>
<dbReference type="Pfam" id="PF04104">
    <property type="entry name" value="DNA_primase_lrg"/>
    <property type="match status" value="1"/>
</dbReference>
<keyword evidence="4" id="KW-0235">DNA replication</keyword>
<comment type="caution">
    <text evidence="9">The sequence shown here is derived from an EMBL/GenBank/DDBJ whole genome shotgun (WGS) entry which is preliminary data.</text>
</comment>
<accession>A0A0W8FK85</accession>
<gene>
    <name evidence="9" type="ORF">ASZ90_008953</name>
</gene>
<dbReference type="InterPro" id="IPR007238">
    <property type="entry name" value="DNA_primase_lsu_euk/arc"/>
</dbReference>
<dbReference type="InterPro" id="IPR058560">
    <property type="entry name" value="DNA_primase_C"/>
</dbReference>
<dbReference type="GO" id="GO:0003899">
    <property type="term" value="F:DNA-directed RNA polymerase activity"/>
    <property type="evidence" value="ECO:0007669"/>
    <property type="project" value="InterPro"/>
</dbReference>
<dbReference type="SUPFAM" id="SSF140914">
    <property type="entry name" value="PriB N-terminal domain-like"/>
    <property type="match status" value="1"/>
</dbReference>
<dbReference type="AlphaFoldDB" id="A0A0W8FK85"/>
<evidence type="ECO:0000313" key="9">
    <source>
        <dbReference type="EMBL" id="KUG21306.1"/>
    </source>
</evidence>
<protein>
    <submittedName>
        <fullName evidence="9">Dna primase large subunit</fullName>
    </submittedName>
</protein>
<dbReference type="InterPro" id="IPR023642">
    <property type="entry name" value="DNA_primase_lsu_PriL"/>
</dbReference>
<dbReference type="GO" id="GO:1990077">
    <property type="term" value="C:primosome complex"/>
    <property type="evidence" value="ECO:0007669"/>
    <property type="project" value="UniProtKB-KW"/>
</dbReference>
<evidence type="ECO:0000256" key="6">
    <source>
        <dbReference type="ARBA" id="ARBA00023004"/>
    </source>
</evidence>
<keyword evidence="3" id="KW-0639">Primosome</keyword>
<name>A0A0W8FK85_9ZZZZ</name>
<proteinExistence type="inferred from homology"/>
<dbReference type="CDD" id="cd06560">
    <property type="entry name" value="PriL"/>
    <property type="match status" value="1"/>
</dbReference>
<evidence type="ECO:0000259" key="8">
    <source>
        <dbReference type="Pfam" id="PF04104"/>
    </source>
</evidence>
<evidence type="ECO:0000256" key="2">
    <source>
        <dbReference type="ARBA" id="ARBA00022485"/>
    </source>
</evidence>
<evidence type="ECO:0000256" key="1">
    <source>
        <dbReference type="ARBA" id="ARBA00001966"/>
    </source>
</evidence>
<evidence type="ECO:0000256" key="4">
    <source>
        <dbReference type="ARBA" id="ARBA00022705"/>
    </source>
</evidence>
<comment type="cofactor">
    <cofactor evidence="1">
        <name>[4Fe-4S] cluster</name>
        <dbReference type="ChEBI" id="CHEBI:49883"/>
    </cofactor>
</comment>
<dbReference type="EMBL" id="LNQE01001077">
    <property type="protein sequence ID" value="KUG21306.1"/>
    <property type="molecule type" value="Genomic_DNA"/>
</dbReference>
<keyword evidence="5" id="KW-0479">Metal-binding</keyword>
<sequence length="338" mass="38542">MVVELDRKELVKYPFLKESQEIVRRHIDSIDQFLAGPEGPDALLRAEERVLDALASRRDVSGDDVHRHRPEVEIASYALARMLVSCIGDRVLIERLCRYEAERALWFLRSGSAEDHQKKREYVARSVGISLESDRMPVPTYVELVSRMRDSGWRLVNREVESGFVLLEPRELDDLLRERIRIVLQRQLPLRVPAALCERFAEAAARISASYQQQMLEQFGRVEEDAFPPCIAGLIRAITAGTNLPHMGRFAITAFLHTIGMNATEIVELYSRAPDFDLGKTMYQVEHISGRGGTEYTPPSCATMRTFGLCIGRDGLCEHVSHPLSYYRKKKSEKPKKN</sequence>
<evidence type="ECO:0000256" key="5">
    <source>
        <dbReference type="ARBA" id="ARBA00022723"/>
    </source>
</evidence>
<organism evidence="9">
    <name type="scientific">hydrocarbon metagenome</name>
    <dbReference type="NCBI Taxonomy" id="938273"/>
    <lineage>
        <taxon>unclassified sequences</taxon>
        <taxon>metagenomes</taxon>
        <taxon>ecological metagenomes</taxon>
    </lineage>
</organism>
<keyword evidence="2" id="KW-0004">4Fe-4S</keyword>
<feature type="domain" description="DNA primase large subunit C-terminal" evidence="8">
    <location>
        <begin position="222"/>
        <end position="329"/>
    </location>
</feature>
<dbReference type="HAMAP" id="MF_00701">
    <property type="entry name" value="DNA_primase_lrg_arc"/>
    <property type="match status" value="1"/>
</dbReference>
<dbReference type="NCBIfam" id="NF002591">
    <property type="entry name" value="PRK02249.1-5"/>
    <property type="match status" value="1"/>
</dbReference>
<dbReference type="GO" id="GO:0006270">
    <property type="term" value="P:DNA replication initiation"/>
    <property type="evidence" value="ECO:0007669"/>
    <property type="project" value="TreeGrafter"/>
</dbReference>
<evidence type="ECO:0000256" key="3">
    <source>
        <dbReference type="ARBA" id="ARBA00022515"/>
    </source>
</evidence>
<dbReference type="GO" id="GO:0006269">
    <property type="term" value="P:DNA replication, synthesis of primer"/>
    <property type="evidence" value="ECO:0007669"/>
    <property type="project" value="UniProtKB-KW"/>
</dbReference>
<dbReference type="PANTHER" id="PTHR10537:SF3">
    <property type="entry name" value="DNA PRIMASE LARGE SUBUNIT"/>
    <property type="match status" value="1"/>
</dbReference>
<keyword evidence="7" id="KW-0411">Iron-sulfur</keyword>
<dbReference type="GO" id="GO:0046872">
    <property type="term" value="F:metal ion binding"/>
    <property type="evidence" value="ECO:0007669"/>
    <property type="project" value="UniProtKB-KW"/>
</dbReference>
<evidence type="ECO:0000256" key="7">
    <source>
        <dbReference type="ARBA" id="ARBA00023014"/>
    </source>
</evidence>